<organism evidence="1 2">
    <name type="scientific">Paraprevotella xylaniphila YIT 11841</name>
    <dbReference type="NCBI Taxonomy" id="762982"/>
    <lineage>
        <taxon>Bacteria</taxon>
        <taxon>Pseudomonadati</taxon>
        <taxon>Bacteroidota</taxon>
        <taxon>Bacteroidia</taxon>
        <taxon>Bacteroidales</taxon>
        <taxon>Prevotellaceae</taxon>
        <taxon>Paraprevotella</taxon>
    </lineage>
</organism>
<dbReference type="STRING" id="762982.HMPREF9442_00139"/>
<sequence>MIKQKKLQIRIRHIPSRKGGNVPFSYPSGYRQLFSVRISTKTYLFIK</sequence>
<proteinExistence type="predicted"/>
<reference evidence="1 2" key="1">
    <citation type="submission" date="2011-02" db="EMBL/GenBank/DDBJ databases">
        <authorList>
            <person name="Weinstock G."/>
            <person name="Sodergren E."/>
            <person name="Clifton S."/>
            <person name="Fulton L."/>
            <person name="Fulton B."/>
            <person name="Courtney L."/>
            <person name="Fronick C."/>
            <person name="Harrison M."/>
            <person name="Strong C."/>
            <person name="Farmer C."/>
            <person name="Delahaunty K."/>
            <person name="Markovic C."/>
            <person name="Hall O."/>
            <person name="Minx P."/>
            <person name="Tomlinson C."/>
            <person name="Mitreva M."/>
            <person name="Hou S."/>
            <person name="Chen J."/>
            <person name="Wollam A."/>
            <person name="Pepin K.H."/>
            <person name="Johnson M."/>
            <person name="Bhonagiri V."/>
            <person name="Zhang X."/>
            <person name="Suruliraj S."/>
            <person name="Warren W."/>
            <person name="Chinwalla A."/>
            <person name="Mardis E.R."/>
            <person name="Wilson R.K."/>
        </authorList>
    </citation>
    <scope>NUCLEOTIDE SEQUENCE [LARGE SCALE GENOMIC DNA]</scope>
    <source>
        <strain evidence="1 2">YIT 11841</strain>
    </source>
</reference>
<dbReference type="AlphaFoldDB" id="F3QPQ2"/>
<name>F3QPQ2_9BACT</name>
<protein>
    <submittedName>
        <fullName evidence="1">Uncharacterized protein</fullName>
    </submittedName>
</protein>
<dbReference type="EMBL" id="AFBR01000003">
    <property type="protein sequence ID" value="EGG58017.1"/>
    <property type="molecule type" value="Genomic_DNA"/>
</dbReference>
<keyword evidence="2" id="KW-1185">Reference proteome</keyword>
<evidence type="ECO:0000313" key="2">
    <source>
        <dbReference type="Proteomes" id="UP000005546"/>
    </source>
</evidence>
<accession>F3QPQ2</accession>
<dbReference type="HOGENOM" id="CLU_3171269_0_0_10"/>
<gene>
    <name evidence="1" type="ORF">HMPREF9442_00139</name>
</gene>
<dbReference type="Proteomes" id="UP000005546">
    <property type="component" value="Unassembled WGS sequence"/>
</dbReference>
<evidence type="ECO:0000313" key="1">
    <source>
        <dbReference type="EMBL" id="EGG58017.1"/>
    </source>
</evidence>
<comment type="caution">
    <text evidence="1">The sequence shown here is derived from an EMBL/GenBank/DDBJ whole genome shotgun (WGS) entry which is preliminary data.</text>
</comment>